<dbReference type="EMBL" id="WVTA01000010">
    <property type="protein sequence ID" value="KAK3204043.1"/>
    <property type="molecule type" value="Genomic_DNA"/>
</dbReference>
<sequence>MDSFPEIQGTMYEDVVEQPQVPPPGRYPTYMYFANFPGEIEPQLLMVVAQGSYNSPHKSPGFLTRFAVAPIATRILFPLLTSISYNAADIKPWLDPSVFASDPLTLHINAFAYQNFVDRILRRRPRTENSLLASQHLQKSLALLRGTLVGDNDEKRIADATIGAVLKLATAAMFYGDFKTAWQHMQGLGKMVHLRGGLQAFNYFPALLMEILRCDLSIALLMNLDPVFYSEANDSMLQLPDRVLTTPDTTVPSTETTQFLSSLDENLIKVWLATKRFCLMVNMDAETGTPLQPTTLHETMTSLMYRLLHMNFSPGTPDETIRLGLLVFTNHVFLQGKGIHIHCEEFSQNYRNHLMGGMMVSVPHHVMAWLLMVGAVSLFDQFQEPWLGNSLLEWTWKLGVHSWEDLQGVLMESMWIPVLDGHAGAEVYGSLVTIC</sequence>
<dbReference type="AlphaFoldDB" id="A0AAN6LVW3"/>
<evidence type="ECO:0000313" key="2">
    <source>
        <dbReference type="Proteomes" id="UP001280581"/>
    </source>
</evidence>
<dbReference type="PANTHER" id="PTHR37540">
    <property type="entry name" value="TRANSCRIPTION FACTOR (ACR-2), PUTATIVE-RELATED-RELATED"/>
    <property type="match status" value="1"/>
</dbReference>
<reference evidence="1 2" key="1">
    <citation type="submission" date="2021-02" db="EMBL/GenBank/DDBJ databases">
        <title>Genome assembly of Pseudopithomyces chartarum.</title>
        <authorList>
            <person name="Jauregui R."/>
            <person name="Singh J."/>
            <person name="Voisey C."/>
        </authorList>
    </citation>
    <scope>NUCLEOTIDE SEQUENCE [LARGE SCALE GENOMIC DNA]</scope>
    <source>
        <strain evidence="1 2">AGR01</strain>
    </source>
</reference>
<evidence type="ECO:0000313" key="1">
    <source>
        <dbReference type="EMBL" id="KAK3204043.1"/>
    </source>
</evidence>
<gene>
    <name evidence="1" type="ORF">GRF29_106g1453236</name>
</gene>
<name>A0AAN6LVW3_9PLEO</name>
<comment type="caution">
    <text evidence="1">The sequence shown here is derived from an EMBL/GenBank/DDBJ whole genome shotgun (WGS) entry which is preliminary data.</text>
</comment>
<dbReference type="Proteomes" id="UP001280581">
    <property type="component" value="Unassembled WGS sequence"/>
</dbReference>
<keyword evidence="2" id="KW-1185">Reference proteome</keyword>
<dbReference type="PANTHER" id="PTHR37540:SF5">
    <property type="entry name" value="TRANSCRIPTION FACTOR DOMAIN-CONTAINING PROTEIN"/>
    <property type="match status" value="1"/>
</dbReference>
<proteinExistence type="predicted"/>
<protein>
    <submittedName>
        <fullName evidence="1">Uncharacterized protein</fullName>
    </submittedName>
</protein>
<accession>A0AAN6LVW3</accession>
<organism evidence="1 2">
    <name type="scientific">Pseudopithomyces chartarum</name>
    <dbReference type="NCBI Taxonomy" id="1892770"/>
    <lineage>
        <taxon>Eukaryota</taxon>
        <taxon>Fungi</taxon>
        <taxon>Dikarya</taxon>
        <taxon>Ascomycota</taxon>
        <taxon>Pezizomycotina</taxon>
        <taxon>Dothideomycetes</taxon>
        <taxon>Pleosporomycetidae</taxon>
        <taxon>Pleosporales</taxon>
        <taxon>Massarineae</taxon>
        <taxon>Didymosphaeriaceae</taxon>
        <taxon>Pseudopithomyces</taxon>
    </lineage>
</organism>